<dbReference type="EMBL" id="JACSGR010000001">
    <property type="protein sequence ID" value="MBH5328353.1"/>
    <property type="molecule type" value="Genomic_DNA"/>
</dbReference>
<dbReference type="InterPro" id="IPR006171">
    <property type="entry name" value="TOPRIM_dom"/>
</dbReference>
<organism evidence="3 4">
    <name type="scientific">Eikenella glucosivorans</name>
    <dbReference type="NCBI Taxonomy" id="2766967"/>
    <lineage>
        <taxon>Bacteria</taxon>
        <taxon>Pseudomonadati</taxon>
        <taxon>Pseudomonadota</taxon>
        <taxon>Betaproteobacteria</taxon>
        <taxon>Neisseriales</taxon>
        <taxon>Neisseriaceae</taxon>
        <taxon>Eikenella</taxon>
    </lineage>
</organism>
<reference evidence="3 4" key="1">
    <citation type="submission" date="2020-09" db="EMBL/GenBank/DDBJ databases">
        <title>Eikenella S3660 sp. nov., isolated from a throat swab.</title>
        <authorList>
            <person name="Buhl M."/>
        </authorList>
    </citation>
    <scope>NUCLEOTIDE SEQUENCE [LARGE SCALE GENOMIC DNA]</scope>
    <source>
        <strain evidence="3 4">S3360</strain>
    </source>
</reference>
<dbReference type="CDD" id="cd01029">
    <property type="entry name" value="TOPRIM_primases"/>
    <property type="match status" value="1"/>
</dbReference>
<dbReference type="Proteomes" id="UP000768471">
    <property type="component" value="Unassembled WGS sequence"/>
</dbReference>
<sequence length="921" mass="103389">MSQWFEQLKMLDIHQVAEKMGLERDGSHGNYRSPNRPDKHHSLSLHKQGKYGQGWKDHATNEGGSTIDLLIYGGFANDPMSAATLLGNWFGLPKPAPENQTPRQLTKAGFIAQKCLAMPEPLFDYLAGRGIAQDVIQAAINRRTAGWNTWTSPKVAAGSPGYGGPAAAFMVYDRNGVCVAVDLRYADAELNGNVKTQCQGEKSGHYWTSDQRRLAAAGTVYIVESPINALSVETAFTHHPRVAAMAIRGVANVDNIDWSLLRGKRALIALDHTDAVNPKTGKRPGMDAAYRLYDALTAADVAARMVDMIDWEEGEDINDVLQRHGAEELLKRLKRLDGWLIAGMPSLPAHQVEKGKGRRRIMLPAQDWNVYWRYRISDDFTQFVDEFKTSTDEDTGEEKRSETLGDLCGFRLAATSRLNIQGHLATINGSTDTQPEEVYCISVQQPRRITLTREVIQSEKLYNLDWWKRLGPVWKPAQFTRMLTIMERSADLAARDVVNFVGLAWRDGHLAAMEGQDTFFTEPAKQCLYHNMVFPRGSQQHARMVVEAYQETFKENAAAIALVWALGCHLKAVLGFYPHFQMQAEKGSGKSKLLESLQASLAFQVLSGQMLKTDHRRRASVSYTSHPVGWDEYSKLPKSALSDIDGLLQSTYRFEFTRVGAALTPYLMCSPVLLAGEEVDVESLQSKTCRSTLSVAKQGKIIPHKLPQFPVWQWLQYLASVDPETIRNLHGKWTDYCAARASGDSTDATARRMQENYAAVLTAWALLSDYADFAQEQGGFIEDTIAEMNSHLMDTDGTRLPWVWIMEILLSELDAKRYDHPFLWERDYQHGWVLFLRPNHVMDHIGTANHLRDKFNHLPIKTGRIFKRQLMASGVVVPGLEDVERSIQGKRTAHLTGISLAKLEKLGLYATPWEPAMKDGI</sequence>
<protein>
    <submittedName>
        <fullName evidence="3">Toprim domain-containing protein</fullName>
    </submittedName>
</protein>
<dbReference type="InterPro" id="IPR034154">
    <property type="entry name" value="TOPRIM_DnaG/twinkle"/>
</dbReference>
<evidence type="ECO:0000313" key="4">
    <source>
        <dbReference type="Proteomes" id="UP000768471"/>
    </source>
</evidence>
<dbReference type="Gene3D" id="3.40.1360.10">
    <property type="match status" value="1"/>
</dbReference>
<evidence type="ECO:0000256" key="1">
    <source>
        <dbReference type="SAM" id="MobiDB-lite"/>
    </source>
</evidence>
<evidence type="ECO:0000259" key="2">
    <source>
        <dbReference type="Pfam" id="PF13362"/>
    </source>
</evidence>
<dbReference type="Pfam" id="PF13362">
    <property type="entry name" value="Toprim_3"/>
    <property type="match status" value="1"/>
</dbReference>
<dbReference type="SUPFAM" id="SSF57783">
    <property type="entry name" value="Zinc beta-ribbon"/>
    <property type="match status" value="1"/>
</dbReference>
<accession>A0ABS0N7R8</accession>
<feature type="domain" description="Toprim" evidence="2">
    <location>
        <begin position="220"/>
        <end position="327"/>
    </location>
</feature>
<evidence type="ECO:0000313" key="3">
    <source>
        <dbReference type="EMBL" id="MBH5328353.1"/>
    </source>
</evidence>
<comment type="caution">
    <text evidence="3">The sequence shown here is derived from an EMBL/GenBank/DDBJ whole genome shotgun (WGS) entry which is preliminary data.</text>
</comment>
<feature type="region of interest" description="Disordered" evidence="1">
    <location>
        <begin position="24"/>
        <end position="54"/>
    </location>
</feature>
<proteinExistence type="predicted"/>
<gene>
    <name evidence="3" type="ORF">H9Q10_01525</name>
</gene>
<keyword evidence="4" id="KW-1185">Reference proteome</keyword>
<name>A0ABS0N7R8_9NEIS</name>